<dbReference type="AlphaFoldDB" id="A0A426X9S7"/>
<keyword evidence="1" id="KW-0472">Membrane</keyword>
<comment type="caution">
    <text evidence="2">The sequence shown here is derived from an EMBL/GenBank/DDBJ whole genome shotgun (WGS) entry which is preliminary data.</text>
</comment>
<keyword evidence="1" id="KW-0812">Transmembrane</keyword>
<gene>
    <name evidence="2" type="ORF">B296_00057891</name>
</gene>
<dbReference type="EMBL" id="AMZH03023900">
    <property type="protein sequence ID" value="RRT36224.1"/>
    <property type="molecule type" value="Genomic_DNA"/>
</dbReference>
<dbReference type="Proteomes" id="UP000287651">
    <property type="component" value="Unassembled WGS sequence"/>
</dbReference>
<protein>
    <submittedName>
        <fullName evidence="2">Uncharacterized protein</fullName>
    </submittedName>
</protein>
<reference evidence="2 3" key="1">
    <citation type="journal article" date="2014" name="Agronomy (Basel)">
        <title>A Draft Genome Sequence for Ensete ventricosum, the Drought-Tolerant Tree Against Hunger.</title>
        <authorList>
            <person name="Harrison J."/>
            <person name="Moore K.A."/>
            <person name="Paszkiewicz K."/>
            <person name="Jones T."/>
            <person name="Grant M."/>
            <person name="Ambacheew D."/>
            <person name="Muzemil S."/>
            <person name="Studholme D.J."/>
        </authorList>
    </citation>
    <scope>NUCLEOTIDE SEQUENCE [LARGE SCALE GENOMIC DNA]</scope>
</reference>
<accession>A0A426X9S7</accession>
<name>A0A426X9S7_ENSVE</name>
<organism evidence="2 3">
    <name type="scientific">Ensete ventricosum</name>
    <name type="common">Abyssinian banana</name>
    <name type="synonym">Musa ensete</name>
    <dbReference type="NCBI Taxonomy" id="4639"/>
    <lineage>
        <taxon>Eukaryota</taxon>
        <taxon>Viridiplantae</taxon>
        <taxon>Streptophyta</taxon>
        <taxon>Embryophyta</taxon>
        <taxon>Tracheophyta</taxon>
        <taxon>Spermatophyta</taxon>
        <taxon>Magnoliopsida</taxon>
        <taxon>Liliopsida</taxon>
        <taxon>Zingiberales</taxon>
        <taxon>Musaceae</taxon>
        <taxon>Ensete</taxon>
    </lineage>
</organism>
<evidence type="ECO:0000313" key="2">
    <source>
        <dbReference type="EMBL" id="RRT36224.1"/>
    </source>
</evidence>
<proteinExistence type="predicted"/>
<feature type="transmembrane region" description="Helical" evidence="1">
    <location>
        <begin position="20"/>
        <end position="39"/>
    </location>
</feature>
<keyword evidence="1" id="KW-1133">Transmembrane helix</keyword>
<evidence type="ECO:0000313" key="3">
    <source>
        <dbReference type="Proteomes" id="UP000287651"/>
    </source>
</evidence>
<sequence>MISSNLESVTVPGNPTGAAIVVLPSILTCRLPFCLSVYLRQERFIRRWAEALGHPKVSYELRSIWISYLSQRVRRHLCLCGEWLQCDTTLGQKVANHLNMRPNM</sequence>
<evidence type="ECO:0000256" key="1">
    <source>
        <dbReference type="SAM" id="Phobius"/>
    </source>
</evidence>